<evidence type="ECO:0000256" key="5">
    <source>
        <dbReference type="ARBA" id="ARBA00022679"/>
    </source>
</evidence>
<dbReference type="PROSITE" id="PS50109">
    <property type="entry name" value="HIS_KIN"/>
    <property type="match status" value="1"/>
</dbReference>
<dbReference type="InterPro" id="IPR003660">
    <property type="entry name" value="HAMP_dom"/>
</dbReference>
<dbReference type="SMART" id="SM00387">
    <property type="entry name" value="HATPase_c"/>
    <property type="match status" value="1"/>
</dbReference>
<dbReference type="EMBL" id="JAVRHT010000005">
    <property type="protein sequence ID" value="MDT0630815.1"/>
    <property type="molecule type" value="Genomic_DNA"/>
</dbReference>
<dbReference type="Gene3D" id="1.10.287.130">
    <property type="match status" value="1"/>
</dbReference>
<dbReference type="PROSITE" id="PS50885">
    <property type="entry name" value="HAMP"/>
    <property type="match status" value="1"/>
</dbReference>
<evidence type="ECO:0000256" key="1">
    <source>
        <dbReference type="ARBA" id="ARBA00000085"/>
    </source>
</evidence>
<dbReference type="Gene3D" id="6.10.340.10">
    <property type="match status" value="1"/>
</dbReference>
<evidence type="ECO:0000256" key="10">
    <source>
        <dbReference type="ARBA" id="ARBA00023136"/>
    </source>
</evidence>
<dbReference type="PANTHER" id="PTHR45436">
    <property type="entry name" value="SENSOR HISTIDINE KINASE YKOH"/>
    <property type="match status" value="1"/>
</dbReference>
<dbReference type="InterPro" id="IPR050428">
    <property type="entry name" value="TCS_sensor_his_kinase"/>
</dbReference>
<comment type="subcellular location">
    <subcellularLocation>
        <location evidence="2">Membrane</location>
    </subcellularLocation>
</comment>
<sequence>MSSARPDAGLPAPPRPAARAGGAGWRSPFGVRLALSYAALFAVSAAVLLGLAYAAYGFVLARQDAAYLRDQLGAVERVYAAGGVDGVRRYAARLQADDRGEEVLIRIAGRGGAVRLLVLPDAWRPGDVGALDGPLGQTPAVIVNARERQTLDVLARRLASGDGLQVGFSSDERDDALEALPRVFPVVAVPLVLLALLGGGVMAARALRPVRRIVATLEAITDTGDVRRRAPVEPERGELADLLRLFNRTLDRVEALVDRLGHTLDDVAHDLRTPLTAVRGTAELALRRDREPEAYRAALARVVEAAEAAQDTLDTVLDVAEAESGALHLDLAPVDLDGLARDVADLYELAASEKNVTLSADLGRGGAVRADAARLRRALANLVDNAVKYTPPGGRVTVTTGRDAGRPGGAEAWVAVRDTGAGIAPDELERVWDRLYRSERTRHERGLGLGLGLARAIAEAHGGRVTAESGVGEGSTFTLALPVDGPGGAASGGAANLSVL</sequence>
<dbReference type="InterPro" id="IPR003594">
    <property type="entry name" value="HATPase_dom"/>
</dbReference>
<proteinExistence type="predicted"/>
<evidence type="ECO:0000256" key="11">
    <source>
        <dbReference type="SAM" id="MobiDB-lite"/>
    </source>
</evidence>
<dbReference type="SMART" id="SM00388">
    <property type="entry name" value="HisKA"/>
    <property type="match status" value="1"/>
</dbReference>
<evidence type="ECO:0000313" key="16">
    <source>
        <dbReference type="Proteomes" id="UP001267426"/>
    </source>
</evidence>
<keyword evidence="6 12" id="KW-0812">Transmembrane</keyword>
<dbReference type="InterPro" id="IPR003661">
    <property type="entry name" value="HisK_dim/P_dom"/>
</dbReference>
<evidence type="ECO:0000256" key="8">
    <source>
        <dbReference type="ARBA" id="ARBA00022989"/>
    </source>
</evidence>
<dbReference type="SMART" id="SM00304">
    <property type="entry name" value="HAMP"/>
    <property type="match status" value="1"/>
</dbReference>
<evidence type="ECO:0000256" key="3">
    <source>
        <dbReference type="ARBA" id="ARBA00012438"/>
    </source>
</evidence>
<gene>
    <name evidence="15" type="ORF">RM540_03565</name>
</gene>
<keyword evidence="9" id="KW-0902">Two-component regulatory system</keyword>
<dbReference type="RefSeq" id="WP_311662151.1">
    <property type="nucleotide sequence ID" value="NZ_JAVRHT010000005.1"/>
</dbReference>
<dbReference type="CDD" id="cd00075">
    <property type="entry name" value="HATPase"/>
    <property type="match status" value="1"/>
</dbReference>
<dbReference type="Proteomes" id="UP001267426">
    <property type="component" value="Unassembled WGS sequence"/>
</dbReference>
<dbReference type="GO" id="GO:0005524">
    <property type="term" value="F:ATP binding"/>
    <property type="evidence" value="ECO:0007669"/>
    <property type="project" value="UniProtKB-KW"/>
</dbReference>
<dbReference type="Pfam" id="PF00672">
    <property type="entry name" value="HAMP"/>
    <property type="match status" value="1"/>
</dbReference>
<evidence type="ECO:0000256" key="6">
    <source>
        <dbReference type="ARBA" id="ARBA00022692"/>
    </source>
</evidence>
<evidence type="ECO:0000259" key="14">
    <source>
        <dbReference type="PROSITE" id="PS50885"/>
    </source>
</evidence>
<dbReference type="InterPro" id="IPR036890">
    <property type="entry name" value="HATPase_C_sf"/>
</dbReference>
<evidence type="ECO:0000256" key="2">
    <source>
        <dbReference type="ARBA" id="ARBA00004370"/>
    </source>
</evidence>
<dbReference type="InterPro" id="IPR004358">
    <property type="entry name" value="Sig_transdc_His_kin-like_C"/>
</dbReference>
<dbReference type="CDD" id="cd00082">
    <property type="entry name" value="HisKA"/>
    <property type="match status" value="1"/>
</dbReference>
<keyword evidence="7" id="KW-0418">Kinase</keyword>
<dbReference type="Pfam" id="PF02518">
    <property type="entry name" value="HATPase_c"/>
    <property type="match status" value="1"/>
</dbReference>
<comment type="caution">
    <text evidence="15">The sequence shown here is derived from an EMBL/GenBank/DDBJ whole genome shotgun (WGS) entry which is preliminary data.</text>
</comment>
<name>A0ABU3BNL1_9BACT</name>
<evidence type="ECO:0000256" key="7">
    <source>
        <dbReference type="ARBA" id="ARBA00022777"/>
    </source>
</evidence>
<dbReference type="PANTHER" id="PTHR45436:SF8">
    <property type="entry name" value="HISTIDINE KINASE"/>
    <property type="match status" value="1"/>
</dbReference>
<organism evidence="15 16">
    <name type="scientific">Rubrivirga litoralis</name>
    <dbReference type="NCBI Taxonomy" id="3075598"/>
    <lineage>
        <taxon>Bacteria</taxon>
        <taxon>Pseudomonadati</taxon>
        <taxon>Rhodothermota</taxon>
        <taxon>Rhodothermia</taxon>
        <taxon>Rhodothermales</taxon>
        <taxon>Rubricoccaceae</taxon>
        <taxon>Rubrivirga</taxon>
    </lineage>
</organism>
<dbReference type="SUPFAM" id="SSF47384">
    <property type="entry name" value="Homodimeric domain of signal transducing histidine kinase"/>
    <property type="match status" value="1"/>
</dbReference>
<protein>
    <recommendedName>
        <fullName evidence="3">histidine kinase</fullName>
        <ecNumber evidence="3">2.7.13.3</ecNumber>
    </recommendedName>
</protein>
<comment type="catalytic activity">
    <reaction evidence="1">
        <text>ATP + protein L-histidine = ADP + protein N-phospho-L-histidine.</text>
        <dbReference type="EC" id="2.7.13.3"/>
    </reaction>
</comment>
<keyword evidence="10 12" id="KW-0472">Membrane</keyword>
<feature type="domain" description="HAMP" evidence="14">
    <location>
        <begin position="204"/>
        <end position="258"/>
    </location>
</feature>
<evidence type="ECO:0000256" key="4">
    <source>
        <dbReference type="ARBA" id="ARBA00022553"/>
    </source>
</evidence>
<dbReference type="EC" id="2.7.13.3" evidence="3"/>
<dbReference type="InterPro" id="IPR036097">
    <property type="entry name" value="HisK_dim/P_sf"/>
</dbReference>
<feature type="transmembrane region" description="Helical" evidence="12">
    <location>
        <begin position="34"/>
        <end position="59"/>
    </location>
</feature>
<keyword evidence="5" id="KW-0808">Transferase</keyword>
<dbReference type="SUPFAM" id="SSF55874">
    <property type="entry name" value="ATPase domain of HSP90 chaperone/DNA topoisomerase II/histidine kinase"/>
    <property type="match status" value="1"/>
</dbReference>
<keyword evidence="15" id="KW-0547">Nucleotide-binding</keyword>
<keyword evidence="8 12" id="KW-1133">Transmembrane helix</keyword>
<feature type="transmembrane region" description="Helical" evidence="12">
    <location>
        <begin position="183"/>
        <end position="204"/>
    </location>
</feature>
<dbReference type="Gene3D" id="3.30.565.10">
    <property type="entry name" value="Histidine kinase-like ATPase, C-terminal domain"/>
    <property type="match status" value="1"/>
</dbReference>
<accession>A0ABU3BNL1</accession>
<reference evidence="15 16" key="1">
    <citation type="submission" date="2023-09" db="EMBL/GenBank/DDBJ databases">
        <authorList>
            <person name="Rey-Velasco X."/>
        </authorList>
    </citation>
    <scope>NUCLEOTIDE SEQUENCE [LARGE SCALE GENOMIC DNA]</scope>
    <source>
        <strain evidence="15 16">F394</strain>
    </source>
</reference>
<evidence type="ECO:0000313" key="15">
    <source>
        <dbReference type="EMBL" id="MDT0630815.1"/>
    </source>
</evidence>
<evidence type="ECO:0000256" key="9">
    <source>
        <dbReference type="ARBA" id="ARBA00023012"/>
    </source>
</evidence>
<evidence type="ECO:0000259" key="13">
    <source>
        <dbReference type="PROSITE" id="PS50109"/>
    </source>
</evidence>
<feature type="domain" description="Histidine kinase" evidence="13">
    <location>
        <begin position="266"/>
        <end position="485"/>
    </location>
</feature>
<dbReference type="PRINTS" id="PR00344">
    <property type="entry name" value="BCTRLSENSOR"/>
</dbReference>
<keyword evidence="4" id="KW-0597">Phosphoprotein</keyword>
<keyword evidence="15" id="KW-0067">ATP-binding</keyword>
<keyword evidence="16" id="KW-1185">Reference proteome</keyword>
<dbReference type="Pfam" id="PF00512">
    <property type="entry name" value="HisKA"/>
    <property type="match status" value="1"/>
</dbReference>
<dbReference type="InterPro" id="IPR005467">
    <property type="entry name" value="His_kinase_dom"/>
</dbReference>
<feature type="region of interest" description="Disordered" evidence="11">
    <location>
        <begin position="1"/>
        <end position="22"/>
    </location>
</feature>
<evidence type="ECO:0000256" key="12">
    <source>
        <dbReference type="SAM" id="Phobius"/>
    </source>
</evidence>
<feature type="compositionally biased region" description="Low complexity" evidence="11">
    <location>
        <begin position="1"/>
        <end position="10"/>
    </location>
</feature>